<reference evidence="2" key="1">
    <citation type="submission" date="2018-11" db="EMBL/GenBank/DDBJ databases">
        <authorList>
            <consortium name="Pathogen Informatics"/>
        </authorList>
    </citation>
    <scope>NUCLEOTIDE SEQUENCE</scope>
</reference>
<evidence type="ECO:0000313" key="2">
    <source>
        <dbReference type="EMBL" id="VEL17034.1"/>
    </source>
</evidence>
<accession>A0A448WPV0</accession>
<evidence type="ECO:0000256" key="1">
    <source>
        <dbReference type="SAM" id="MobiDB-lite"/>
    </source>
</evidence>
<dbReference type="AlphaFoldDB" id="A0A448WPV0"/>
<gene>
    <name evidence="2" type="ORF">PXEA_LOCUS10474</name>
</gene>
<feature type="region of interest" description="Disordered" evidence="1">
    <location>
        <begin position="1"/>
        <end position="25"/>
    </location>
</feature>
<dbReference type="EMBL" id="CAAALY010030805">
    <property type="protein sequence ID" value="VEL17034.1"/>
    <property type="molecule type" value="Genomic_DNA"/>
</dbReference>
<keyword evidence="3" id="KW-1185">Reference proteome</keyword>
<dbReference type="Proteomes" id="UP000784294">
    <property type="component" value="Unassembled WGS sequence"/>
</dbReference>
<evidence type="ECO:0000313" key="3">
    <source>
        <dbReference type="Proteomes" id="UP000784294"/>
    </source>
</evidence>
<protein>
    <submittedName>
        <fullName evidence="2">Uncharacterized protein</fullName>
    </submittedName>
</protein>
<proteinExistence type="predicted"/>
<comment type="caution">
    <text evidence="2">The sequence shown here is derived from an EMBL/GenBank/DDBJ whole genome shotgun (WGS) entry which is preliminary data.</text>
</comment>
<organism evidence="2 3">
    <name type="scientific">Protopolystoma xenopodis</name>
    <dbReference type="NCBI Taxonomy" id="117903"/>
    <lineage>
        <taxon>Eukaryota</taxon>
        <taxon>Metazoa</taxon>
        <taxon>Spiralia</taxon>
        <taxon>Lophotrochozoa</taxon>
        <taxon>Platyhelminthes</taxon>
        <taxon>Monogenea</taxon>
        <taxon>Polyopisthocotylea</taxon>
        <taxon>Polystomatidea</taxon>
        <taxon>Polystomatidae</taxon>
        <taxon>Protopolystoma</taxon>
    </lineage>
</organism>
<sequence>MFGSGLSEKIRKCPSGAASREPRSAGVAPVHPVCYGGPSHCRQNLGYLILSDTWPLWGQRQSPPSHFASPVILNVAQLAWPVHMYANRSAVFTRKYTHTHRRVLLSLSRLREWAGRM</sequence>
<name>A0A448WPV0_9PLAT</name>